<evidence type="ECO:0000256" key="2">
    <source>
        <dbReference type="SAM" id="Phobius"/>
    </source>
</evidence>
<feature type="region of interest" description="Disordered" evidence="1">
    <location>
        <begin position="46"/>
        <end position="67"/>
    </location>
</feature>
<dbReference type="HOGENOM" id="CLU_1393963_0_0_11"/>
<dbReference type="RefSeq" id="WP_039171552.1">
    <property type="nucleotide sequence ID" value="NZ_CP007457.1"/>
</dbReference>
<evidence type="ECO:0000313" key="4">
    <source>
        <dbReference type="EMBL" id="AIZ17026.1"/>
    </source>
</evidence>
<dbReference type="EMBL" id="CP007457">
    <property type="protein sequence ID" value="AIZ17026.1"/>
    <property type="molecule type" value="Genomic_DNA"/>
</dbReference>
<feature type="region of interest" description="Disordered" evidence="1">
    <location>
        <begin position="147"/>
        <end position="195"/>
    </location>
</feature>
<sequence>MQRAQSKKTAWVIGIIGVVVAVVAACVAVFVFHLPQRGAEPQASAETVAAAEASPSPSESTKVTPSTTDPMEVIRNYEDFMMKYADFAEMLNSQDGMPASKAKEYTDWLASFDDMMAQFDAVSNSKLTPEQEKYFDEVIDKVDKRMKEATGSELAGIPRSAEEAEKQAEERQKEADRTAGRTSSDEDSSDSSQDK</sequence>
<feature type="compositionally biased region" description="Basic and acidic residues" evidence="1">
    <location>
        <begin position="160"/>
        <end position="179"/>
    </location>
</feature>
<feature type="transmembrane region" description="Helical" evidence="2">
    <location>
        <begin position="12"/>
        <end position="34"/>
    </location>
</feature>
<reference evidence="4 5" key="1">
    <citation type="journal article" date="2015" name="Genome Announc.">
        <title>Bifidobacterium pseudolongum Strain PV8-2, Isolated from a Stool Sample of an Anemic Kenyan Infant.</title>
        <authorList>
            <person name="Vazquez-Gutierrez P."/>
            <person name="Lacroix C."/>
            <person name="Chassard C."/>
            <person name="Klumpp J."/>
            <person name="Stevens M.J."/>
            <person name="Jans C."/>
        </authorList>
    </citation>
    <scope>NUCLEOTIDE SEQUENCE [LARGE SCALE GENOMIC DNA]</scope>
    <source>
        <strain evidence="4 5">PV8-2</strain>
    </source>
</reference>
<dbReference type="InterPro" id="IPR046526">
    <property type="entry name" value="DUF6591"/>
</dbReference>
<keyword evidence="2" id="KW-1133">Transmembrane helix</keyword>
<keyword evidence="2" id="KW-0812">Transmembrane</keyword>
<dbReference type="PROSITE" id="PS51257">
    <property type="entry name" value="PROKAR_LIPOPROTEIN"/>
    <property type="match status" value="1"/>
</dbReference>
<dbReference type="STRING" id="1447715.AH67_03340"/>
<organism evidence="4 5">
    <name type="scientific">Bifidobacterium pseudolongum PV8-2</name>
    <dbReference type="NCBI Taxonomy" id="1447715"/>
    <lineage>
        <taxon>Bacteria</taxon>
        <taxon>Bacillati</taxon>
        <taxon>Actinomycetota</taxon>
        <taxon>Actinomycetes</taxon>
        <taxon>Bifidobacteriales</taxon>
        <taxon>Bifidobacteriaceae</taxon>
        <taxon>Bifidobacterium</taxon>
    </lineage>
</organism>
<dbReference type="Pfam" id="PF20234">
    <property type="entry name" value="DUF6591"/>
    <property type="match status" value="1"/>
</dbReference>
<accession>A0A0A7IAI5</accession>
<feature type="domain" description="DUF6591" evidence="3">
    <location>
        <begin position="43"/>
        <end position="149"/>
    </location>
</feature>
<evidence type="ECO:0000259" key="3">
    <source>
        <dbReference type="Pfam" id="PF20234"/>
    </source>
</evidence>
<keyword evidence="5" id="KW-1185">Reference proteome</keyword>
<dbReference type="AlphaFoldDB" id="A0A0A7IAI5"/>
<feature type="compositionally biased region" description="Low complexity" evidence="1">
    <location>
        <begin position="46"/>
        <end position="60"/>
    </location>
</feature>
<dbReference type="OrthoDB" id="3233495at2"/>
<name>A0A0A7IAI5_9BIFI</name>
<evidence type="ECO:0000313" key="5">
    <source>
        <dbReference type="Proteomes" id="UP000030636"/>
    </source>
</evidence>
<dbReference type="KEGG" id="bpsp:AH67_03340"/>
<evidence type="ECO:0000256" key="1">
    <source>
        <dbReference type="SAM" id="MobiDB-lite"/>
    </source>
</evidence>
<protein>
    <recommendedName>
        <fullName evidence="3">DUF6591 domain-containing protein</fullName>
    </recommendedName>
</protein>
<dbReference type="Proteomes" id="UP000030636">
    <property type="component" value="Chromosome"/>
</dbReference>
<keyword evidence="2" id="KW-0472">Membrane</keyword>
<proteinExistence type="predicted"/>
<gene>
    <name evidence="4" type="ORF">AH67_03340</name>
</gene>